<keyword evidence="1" id="KW-0732">Signal</keyword>
<dbReference type="InterPro" id="IPR013784">
    <property type="entry name" value="Carb-bd-like_fold"/>
</dbReference>
<comment type="caution">
    <text evidence="3">The sequence shown here is derived from an EMBL/GenBank/DDBJ whole genome shotgun (WGS) entry which is preliminary data.</text>
</comment>
<evidence type="ECO:0000313" key="4">
    <source>
        <dbReference type="Proteomes" id="UP001500841"/>
    </source>
</evidence>
<dbReference type="PROSITE" id="PS51257">
    <property type="entry name" value="PROKAR_LIPOPROTEIN"/>
    <property type="match status" value="1"/>
</dbReference>
<keyword evidence="4" id="KW-1185">Reference proteome</keyword>
<evidence type="ECO:0000259" key="2">
    <source>
        <dbReference type="Pfam" id="PF13205"/>
    </source>
</evidence>
<sequence length="548" mass="62925">MTLNKKVPFSGRIFLFFLIALVVYSCAVQQRPQGGPKDHDPPKLLKATPPNLTHNFTAKEIKLDFDEYFKLNNQYQEITVFPAPDKNPDYKVRSKSLIIELKDSLQKNTTYVINFGKAIGDVNENNVLKNFTYVFSSGNHIDSLTMAGTVTNNETEQKEKDVTVMLFTLKQDSLLFGKKKPSLYTTTDSTGSFKISNLKEGVYKIYALKEKSPDKVYNNEDELIAFSTHLINFTHDTSTINLKLFKQAPTKFRFVEKTFQNDGSMRFIFNKSLTRPSVKILYPDGIDAQKIVDFNKTKDTVVIYSKNMDFDSIRFAFYDNNKPIDTTYLRKGRKESFTRNLAFRYGTTQMSQLRSGTDLKVYANMPIEAFDPSLMGLKEDSNLVKFTMTKDTGVAGKVLNIKYPWKQKAAYQLVLQEGAITDIYGDKNKLQVKKFSIATPESYTNLSLKINVPDTARNYIVQLLNEQGDPIRSDVIKQKATLTYRNIYVGKFRIRVVYDDNKNGKWDSGSIKENRQPENIWAYNKVFILRPNWDTEETVDVPREIISP</sequence>
<dbReference type="Pfam" id="PF13205">
    <property type="entry name" value="Big_5"/>
    <property type="match status" value="1"/>
</dbReference>
<evidence type="ECO:0000313" key="3">
    <source>
        <dbReference type="EMBL" id="GAA4103439.1"/>
    </source>
</evidence>
<dbReference type="EMBL" id="BAABCV010000012">
    <property type="protein sequence ID" value="GAA4103439.1"/>
    <property type="molecule type" value="Genomic_DNA"/>
</dbReference>
<dbReference type="RefSeq" id="WP_345106560.1">
    <property type="nucleotide sequence ID" value="NZ_BAABCV010000012.1"/>
</dbReference>
<protein>
    <submittedName>
        <fullName evidence="3">Ig-like domain-containing protein</fullName>
    </submittedName>
</protein>
<dbReference type="Proteomes" id="UP001500841">
    <property type="component" value="Unassembled WGS sequence"/>
</dbReference>
<reference evidence="4" key="1">
    <citation type="journal article" date="2019" name="Int. J. Syst. Evol. Microbiol.">
        <title>The Global Catalogue of Microorganisms (GCM) 10K type strain sequencing project: providing services to taxonomists for standard genome sequencing and annotation.</title>
        <authorList>
            <consortium name="The Broad Institute Genomics Platform"/>
            <consortium name="The Broad Institute Genome Sequencing Center for Infectious Disease"/>
            <person name="Wu L."/>
            <person name="Ma J."/>
        </authorList>
    </citation>
    <scope>NUCLEOTIDE SEQUENCE [LARGE SCALE GENOMIC DNA]</scope>
    <source>
        <strain evidence="4">JCM 17085</strain>
    </source>
</reference>
<name>A0ABP7X2Y2_9SPHI</name>
<dbReference type="InterPro" id="IPR013783">
    <property type="entry name" value="Ig-like_fold"/>
</dbReference>
<dbReference type="SUPFAM" id="SSF49452">
    <property type="entry name" value="Starch-binding domain-like"/>
    <property type="match status" value="1"/>
</dbReference>
<dbReference type="Gene3D" id="2.60.40.10">
    <property type="entry name" value="Immunoglobulins"/>
    <property type="match status" value="1"/>
</dbReference>
<evidence type="ECO:0000256" key="1">
    <source>
        <dbReference type="ARBA" id="ARBA00022729"/>
    </source>
</evidence>
<dbReference type="InterPro" id="IPR032812">
    <property type="entry name" value="SbsA_Ig"/>
</dbReference>
<organism evidence="3 4">
    <name type="scientific">Mucilaginibacter panaciglaebae</name>
    <dbReference type="NCBI Taxonomy" id="502331"/>
    <lineage>
        <taxon>Bacteria</taxon>
        <taxon>Pseudomonadati</taxon>
        <taxon>Bacteroidota</taxon>
        <taxon>Sphingobacteriia</taxon>
        <taxon>Sphingobacteriales</taxon>
        <taxon>Sphingobacteriaceae</taxon>
        <taxon>Mucilaginibacter</taxon>
    </lineage>
</organism>
<gene>
    <name evidence="3" type="ORF">GCM10022392_30940</name>
</gene>
<accession>A0ABP7X2Y2</accession>
<proteinExistence type="predicted"/>
<feature type="domain" description="SbsA Ig-like" evidence="2">
    <location>
        <begin position="38"/>
        <end position="136"/>
    </location>
</feature>